<sequence>MVKSMTGYGKKSIEVGETRLHVEIRSVNHRYLDISAKLPRNLLFIEEKLKRKIREVLSRGRIDLFITVEGQSIFEKKVDVDWRILDQYLEKLKGIKARYDLTEHISIDMVTKLEDVFSVQEIEENTNELQEALTSSMEDALNRVIVMRKAEGERLKKDLLQRISKVSSFLEKLEERRPWVVEEYKERIRARIEEYTREEIQLDDTRILQEVGILAEKGDVTEEITRMHSHLSQFSQILTLEEPIGRRLDFIVQEMHREVNTIGSKSNDAKLTEWVVDLKNEIEKMKEQVQNVE</sequence>
<dbReference type="NCBIfam" id="TIGR00255">
    <property type="entry name" value="YicC/YloC family endoribonuclease"/>
    <property type="match status" value="1"/>
</dbReference>
<keyword evidence="6" id="KW-0175">Coiled coil</keyword>
<organism evidence="9 10">
    <name type="scientific">Halobacillus mangrovi</name>
    <dbReference type="NCBI Taxonomy" id="402384"/>
    <lineage>
        <taxon>Bacteria</taxon>
        <taxon>Bacillati</taxon>
        <taxon>Bacillota</taxon>
        <taxon>Bacilli</taxon>
        <taxon>Bacillales</taxon>
        <taxon>Bacillaceae</taxon>
        <taxon>Halobacillus</taxon>
    </lineage>
</organism>
<evidence type="ECO:0000259" key="8">
    <source>
        <dbReference type="Pfam" id="PF08340"/>
    </source>
</evidence>
<dbReference type="KEGG" id="hmn:HM131_12085"/>
<dbReference type="InterPro" id="IPR013527">
    <property type="entry name" value="YicC-like_N"/>
</dbReference>
<dbReference type="Proteomes" id="UP000192527">
    <property type="component" value="Chromosome"/>
</dbReference>
<evidence type="ECO:0000256" key="3">
    <source>
        <dbReference type="ARBA" id="ARBA00022759"/>
    </source>
</evidence>
<dbReference type="Pfam" id="PF08340">
    <property type="entry name" value="YicC-like_C"/>
    <property type="match status" value="1"/>
</dbReference>
<evidence type="ECO:0000256" key="2">
    <source>
        <dbReference type="ARBA" id="ARBA00022722"/>
    </source>
</evidence>
<evidence type="ECO:0000259" key="7">
    <source>
        <dbReference type="Pfam" id="PF03755"/>
    </source>
</evidence>
<evidence type="ECO:0000256" key="1">
    <source>
        <dbReference type="ARBA" id="ARBA00001968"/>
    </source>
</evidence>
<dbReference type="RefSeq" id="WP_085030000.1">
    <property type="nucleotide sequence ID" value="NZ_CP020772.1"/>
</dbReference>
<keyword evidence="3" id="KW-0255">Endonuclease</keyword>
<protein>
    <submittedName>
        <fullName evidence="9">YicC family protein</fullName>
    </submittedName>
</protein>
<evidence type="ECO:0000313" key="9">
    <source>
        <dbReference type="EMBL" id="ARI77537.1"/>
    </source>
</evidence>
<dbReference type="PANTHER" id="PTHR30636:SF3">
    <property type="entry name" value="UPF0701 PROTEIN YICC"/>
    <property type="match status" value="1"/>
</dbReference>
<feature type="coiled-coil region" evidence="6">
    <location>
        <begin position="119"/>
        <end position="205"/>
    </location>
</feature>
<feature type="domain" description="Endoribonuclease YicC-like C-terminal" evidence="8">
    <location>
        <begin position="174"/>
        <end position="293"/>
    </location>
</feature>
<dbReference type="OrthoDB" id="9771229at2"/>
<accession>A0A1W5ZWA8</accession>
<dbReference type="Pfam" id="PF03755">
    <property type="entry name" value="YicC-like_N"/>
    <property type="match status" value="1"/>
</dbReference>
<comment type="similarity">
    <text evidence="5">Belongs to the YicC/YloC family.</text>
</comment>
<keyword evidence="2" id="KW-0540">Nuclease</keyword>
<dbReference type="STRING" id="402384.HM131_12085"/>
<proteinExistence type="inferred from homology"/>
<dbReference type="AlphaFoldDB" id="A0A1W5ZWA8"/>
<reference evidence="9 10" key="1">
    <citation type="submission" date="2017-04" db="EMBL/GenBank/DDBJ databases">
        <title>The whole genome sequencing and assembly of Halobacillus mangrovi strain.</title>
        <authorList>
            <person name="Lee S.-J."/>
            <person name="Park M.-K."/>
            <person name="Kim J.-Y."/>
            <person name="Lee Y.-J."/>
            <person name="Yi H."/>
            <person name="Bahn Y.-S."/>
            <person name="Kim J.F."/>
            <person name="Lee D.-W."/>
        </authorList>
    </citation>
    <scope>NUCLEOTIDE SEQUENCE [LARGE SCALE GENOMIC DNA]</scope>
    <source>
        <strain evidence="9 10">KTB 131</strain>
    </source>
</reference>
<keyword evidence="10" id="KW-1185">Reference proteome</keyword>
<dbReference type="GO" id="GO:0016787">
    <property type="term" value="F:hydrolase activity"/>
    <property type="evidence" value="ECO:0007669"/>
    <property type="project" value="UniProtKB-KW"/>
</dbReference>
<dbReference type="PANTHER" id="PTHR30636">
    <property type="entry name" value="UPF0701 PROTEIN YICC"/>
    <property type="match status" value="1"/>
</dbReference>
<dbReference type="InterPro" id="IPR013551">
    <property type="entry name" value="YicC-like_C"/>
</dbReference>
<dbReference type="EMBL" id="CP020772">
    <property type="protein sequence ID" value="ARI77537.1"/>
    <property type="molecule type" value="Genomic_DNA"/>
</dbReference>
<name>A0A1W5ZWA8_9BACI</name>
<gene>
    <name evidence="9" type="ORF">HM131_12085</name>
</gene>
<evidence type="ECO:0000256" key="6">
    <source>
        <dbReference type="SAM" id="Coils"/>
    </source>
</evidence>
<evidence type="ECO:0000256" key="4">
    <source>
        <dbReference type="ARBA" id="ARBA00022801"/>
    </source>
</evidence>
<dbReference type="InterPro" id="IPR005229">
    <property type="entry name" value="YicC/YloC-like"/>
</dbReference>
<evidence type="ECO:0000313" key="10">
    <source>
        <dbReference type="Proteomes" id="UP000192527"/>
    </source>
</evidence>
<dbReference type="GO" id="GO:0004521">
    <property type="term" value="F:RNA endonuclease activity"/>
    <property type="evidence" value="ECO:0007669"/>
    <property type="project" value="InterPro"/>
</dbReference>
<keyword evidence="4" id="KW-0378">Hydrolase</keyword>
<feature type="domain" description="Endoribonuclease YicC-like N-terminal" evidence="7">
    <location>
        <begin position="2"/>
        <end position="157"/>
    </location>
</feature>
<comment type="cofactor">
    <cofactor evidence="1">
        <name>a divalent metal cation</name>
        <dbReference type="ChEBI" id="CHEBI:60240"/>
    </cofactor>
</comment>
<evidence type="ECO:0000256" key="5">
    <source>
        <dbReference type="ARBA" id="ARBA00035648"/>
    </source>
</evidence>